<evidence type="ECO:0000256" key="10">
    <source>
        <dbReference type="ARBA" id="ARBA00022729"/>
    </source>
</evidence>
<keyword evidence="13" id="KW-0418">Kinase</keyword>
<evidence type="ECO:0000313" key="22">
    <source>
        <dbReference type="EMBL" id="KAJ8768925.1"/>
    </source>
</evidence>
<keyword evidence="9 20" id="KW-0812">Transmembrane</keyword>
<feature type="binding site" evidence="19">
    <location>
        <position position="389"/>
    </location>
    <ligand>
        <name>ATP</name>
        <dbReference type="ChEBI" id="CHEBI:30616"/>
    </ligand>
</feature>
<evidence type="ECO:0000256" key="19">
    <source>
        <dbReference type="PROSITE-ProRule" id="PRU10141"/>
    </source>
</evidence>
<evidence type="ECO:0000256" key="18">
    <source>
        <dbReference type="ARBA" id="ARBA00023180"/>
    </source>
</evidence>
<dbReference type="PROSITE" id="PS00307">
    <property type="entry name" value="LECTIN_LEGUME_BETA"/>
    <property type="match status" value="1"/>
</dbReference>
<dbReference type="Gene3D" id="3.30.200.20">
    <property type="entry name" value="Phosphorylase Kinase, domain 1"/>
    <property type="match status" value="1"/>
</dbReference>
<dbReference type="InterPro" id="IPR011009">
    <property type="entry name" value="Kinase-like_dom_sf"/>
</dbReference>
<evidence type="ECO:0000259" key="21">
    <source>
        <dbReference type="PROSITE" id="PS50011"/>
    </source>
</evidence>
<dbReference type="SMART" id="SM00220">
    <property type="entry name" value="S_TKc"/>
    <property type="match status" value="1"/>
</dbReference>
<evidence type="ECO:0000256" key="7">
    <source>
        <dbReference type="ARBA" id="ARBA00022527"/>
    </source>
</evidence>
<keyword evidence="18" id="KW-0325">Glycoprotein</keyword>
<dbReference type="SUPFAM" id="SSF49899">
    <property type="entry name" value="Concanavalin A-like lectins/glucanases"/>
    <property type="match status" value="1"/>
</dbReference>
<dbReference type="Proteomes" id="UP001159364">
    <property type="component" value="Linkage Group LG04"/>
</dbReference>
<sequence length="689" mass="77002">MENQLSSFFFRVNLSNYGLLSILLFSLTIPHKVQTSMENTSFSFTEFSEDMTELKFEADSYVGEAKVVELTSSESSGSVGRLTYRRPLQLWDSVSRNLADFNTHFSFSINSVGRHSRAHGFAFFLAPNGSQIPPNSGRGYLALCSNSSSTNFVAVEFDTHQDDWDPIHMPTHVGIDLDSMNSVATTNCSCSDIYDGGKADAWIAYKSSTKILSVKLISGCEDNWNSYTYELRYTVDLRVKLPEWITVGFSAATVPDLLEHHTIHSWDLSLNLQLPDDETNQTTSPVQAMTAKRKRRPWLWAIPVICGIPLLVSGFVWFLCWMNRRKRKDGFVVTDHKLQNEAGARSFSYEELLIATSNFADARLLGRGGFGFVYEGLLQDTNSKIAVKKIVSESTDFTAEEEVRTISRLRHRNLVQLIGWCRERQELLIVYEFMPNKSLDFLLFSKRCTLTWETRNGIALGVATALHYLQELCDQCVLHRDVKSSNVLLDSNFNAKLGDFGLARFVNHDHSSYTTKLLVGTRGYVAPEYVESSRASKESDVYSFGIVALEIASGKRAIFNDGVKTGKLLVEWVWEQYGRGQVIAAADPLLVVGLACAHPDYRERPSIGEAIDMLKTKAELPCLPLEMPELTNMFSSRDNTSSCFESEISRASNKHEKGQIQLSGTSSGTIAEKGQIQLSGTSSGTIAEN</sequence>
<feature type="transmembrane region" description="Helical" evidence="20">
    <location>
        <begin position="12"/>
        <end position="29"/>
    </location>
</feature>
<dbReference type="GO" id="GO:0004674">
    <property type="term" value="F:protein serine/threonine kinase activity"/>
    <property type="evidence" value="ECO:0007669"/>
    <property type="project" value="UniProtKB-KW"/>
</dbReference>
<name>A0AAV8TPR9_9ROSI</name>
<keyword evidence="17" id="KW-0675">Receptor</keyword>
<dbReference type="GO" id="GO:0005886">
    <property type="term" value="C:plasma membrane"/>
    <property type="evidence" value="ECO:0007669"/>
    <property type="project" value="UniProtKB-SubCell"/>
</dbReference>
<keyword evidence="15 20" id="KW-1133">Transmembrane helix</keyword>
<evidence type="ECO:0000256" key="16">
    <source>
        <dbReference type="ARBA" id="ARBA00023136"/>
    </source>
</evidence>
<dbReference type="Pfam" id="PF00139">
    <property type="entry name" value="Lectin_legB"/>
    <property type="match status" value="1"/>
</dbReference>
<dbReference type="PANTHER" id="PTHR27007">
    <property type="match status" value="1"/>
</dbReference>
<accession>A0AAV8TPR9</accession>
<keyword evidence="23" id="KW-1185">Reference proteome</keyword>
<dbReference type="Gene3D" id="1.10.510.10">
    <property type="entry name" value="Transferase(Phosphotransferase) domain 1"/>
    <property type="match status" value="1"/>
</dbReference>
<evidence type="ECO:0000256" key="11">
    <source>
        <dbReference type="ARBA" id="ARBA00022734"/>
    </source>
</evidence>
<dbReference type="InterPro" id="IPR008271">
    <property type="entry name" value="Ser/Thr_kinase_AS"/>
</dbReference>
<dbReference type="Gene3D" id="2.60.120.200">
    <property type="match status" value="1"/>
</dbReference>
<evidence type="ECO:0000256" key="4">
    <source>
        <dbReference type="ARBA" id="ARBA00010217"/>
    </source>
</evidence>
<keyword evidence="8" id="KW-0808">Transferase</keyword>
<evidence type="ECO:0000256" key="6">
    <source>
        <dbReference type="ARBA" id="ARBA00022475"/>
    </source>
</evidence>
<comment type="caution">
    <text evidence="22">The sequence shown here is derived from an EMBL/GenBank/DDBJ whole genome shotgun (WGS) entry which is preliminary data.</text>
</comment>
<evidence type="ECO:0000256" key="13">
    <source>
        <dbReference type="ARBA" id="ARBA00022777"/>
    </source>
</evidence>
<comment type="similarity">
    <text evidence="3">In the N-terminal section; belongs to the leguminous lectin family.</text>
</comment>
<keyword evidence="11" id="KW-0430">Lectin</keyword>
<dbReference type="InterPro" id="IPR001220">
    <property type="entry name" value="Legume_lectin_dom"/>
</dbReference>
<organism evidence="22 23">
    <name type="scientific">Erythroxylum novogranatense</name>
    <dbReference type="NCBI Taxonomy" id="1862640"/>
    <lineage>
        <taxon>Eukaryota</taxon>
        <taxon>Viridiplantae</taxon>
        <taxon>Streptophyta</taxon>
        <taxon>Embryophyta</taxon>
        <taxon>Tracheophyta</taxon>
        <taxon>Spermatophyta</taxon>
        <taxon>Magnoliopsida</taxon>
        <taxon>eudicotyledons</taxon>
        <taxon>Gunneridae</taxon>
        <taxon>Pentapetalae</taxon>
        <taxon>rosids</taxon>
        <taxon>fabids</taxon>
        <taxon>Malpighiales</taxon>
        <taxon>Erythroxylaceae</taxon>
        <taxon>Erythroxylum</taxon>
    </lineage>
</organism>
<comment type="similarity">
    <text evidence="4">In the C-terminal section; belongs to the protein kinase superfamily. Ser/Thr protein kinase family.</text>
</comment>
<evidence type="ECO:0000256" key="14">
    <source>
        <dbReference type="ARBA" id="ARBA00022840"/>
    </source>
</evidence>
<evidence type="ECO:0000256" key="9">
    <source>
        <dbReference type="ARBA" id="ARBA00022692"/>
    </source>
</evidence>
<keyword evidence="7" id="KW-0723">Serine/threonine-protein kinase</keyword>
<reference evidence="22 23" key="1">
    <citation type="submission" date="2021-09" db="EMBL/GenBank/DDBJ databases">
        <title>Genomic insights and catalytic innovation underlie evolution of tropane alkaloids biosynthesis.</title>
        <authorList>
            <person name="Wang Y.-J."/>
            <person name="Tian T."/>
            <person name="Huang J.-P."/>
            <person name="Huang S.-X."/>
        </authorList>
    </citation>
    <scope>NUCLEOTIDE SEQUENCE [LARGE SCALE GENOMIC DNA]</scope>
    <source>
        <strain evidence="22">KIB-2018</strain>
        <tissue evidence="22">Leaf</tissue>
    </source>
</reference>
<dbReference type="CDD" id="cd06899">
    <property type="entry name" value="lectin_legume_LecRK_Arcelin_ConA"/>
    <property type="match status" value="1"/>
</dbReference>
<dbReference type="InterPro" id="IPR050528">
    <property type="entry name" value="L-type_Lectin-RKs"/>
</dbReference>
<keyword evidence="12 19" id="KW-0547">Nucleotide-binding</keyword>
<dbReference type="GO" id="GO:0030246">
    <property type="term" value="F:carbohydrate binding"/>
    <property type="evidence" value="ECO:0007669"/>
    <property type="project" value="UniProtKB-KW"/>
</dbReference>
<protein>
    <recommendedName>
        <fullName evidence="5">non-specific serine/threonine protein kinase</fullName>
        <ecNumber evidence="5">2.7.11.1</ecNumber>
    </recommendedName>
</protein>
<evidence type="ECO:0000256" key="3">
    <source>
        <dbReference type="ARBA" id="ARBA00008536"/>
    </source>
</evidence>
<dbReference type="InterPro" id="IPR013320">
    <property type="entry name" value="ConA-like_dom_sf"/>
</dbReference>
<dbReference type="InterPro" id="IPR017441">
    <property type="entry name" value="Protein_kinase_ATP_BS"/>
</dbReference>
<evidence type="ECO:0000256" key="1">
    <source>
        <dbReference type="ARBA" id="ARBA00004251"/>
    </source>
</evidence>
<keyword evidence="14 19" id="KW-0067">ATP-binding</keyword>
<evidence type="ECO:0000256" key="5">
    <source>
        <dbReference type="ARBA" id="ARBA00012513"/>
    </source>
</evidence>
<gene>
    <name evidence="22" type="ORF">K2173_023920</name>
</gene>
<evidence type="ECO:0000256" key="15">
    <source>
        <dbReference type="ARBA" id="ARBA00022989"/>
    </source>
</evidence>
<keyword evidence="10" id="KW-0732">Signal</keyword>
<comment type="similarity">
    <text evidence="2">Belongs to the leguminous lectin family.</text>
</comment>
<evidence type="ECO:0000256" key="8">
    <source>
        <dbReference type="ARBA" id="ARBA00022679"/>
    </source>
</evidence>
<proteinExistence type="inferred from homology"/>
<dbReference type="PROSITE" id="PS00107">
    <property type="entry name" value="PROTEIN_KINASE_ATP"/>
    <property type="match status" value="1"/>
</dbReference>
<evidence type="ECO:0000256" key="12">
    <source>
        <dbReference type="ARBA" id="ARBA00022741"/>
    </source>
</evidence>
<dbReference type="InterPro" id="IPR000719">
    <property type="entry name" value="Prot_kinase_dom"/>
</dbReference>
<dbReference type="FunFam" id="1.10.510.10:FF:000240">
    <property type="entry name" value="Lectin-domain containing receptor kinase A4.3"/>
    <property type="match status" value="1"/>
</dbReference>
<dbReference type="AlphaFoldDB" id="A0AAV8TPR9"/>
<dbReference type="GO" id="GO:0005524">
    <property type="term" value="F:ATP binding"/>
    <property type="evidence" value="ECO:0007669"/>
    <property type="project" value="UniProtKB-UniRule"/>
</dbReference>
<feature type="transmembrane region" description="Helical" evidence="20">
    <location>
        <begin position="298"/>
        <end position="319"/>
    </location>
</feature>
<evidence type="ECO:0000256" key="17">
    <source>
        <dbReference type="ARBA" id="ARBA00023170"/>
    </source>
</evidence>
<comment type="subcellular location">
    <subcellularLocation>
        <location evidence="1">Cell membrane</location>
        <topology evidence="1">Single-pass type I membrane protein</topology>
    </subcellularLocation>
</comment>
<evidence type="ECO:0000313" key="23">
    <source>
        <dbReference type="Proteomes" id="UP001159364"/>
    </source>
</evidence>
<dbReference type="SUPFAM" id="SSF56112">
    <property type="entry name" value="Protein kinase-like (PK-like)"/>
    <property type="match status" value="1"/>
</dbReference>
<dbReference type="EMBL" id="JAIWQS010000004">
    <property type="protein sequence ID" value="KAJ8768925.1"/>
    <property type="molecule type" value="Genomic_DNA"/>
</dbReference>
<keyword evidence="6" id="KW-1003">Cell membrane</keyword>
<dbReference type="GO" id="GO:0002229">
    <property type="term" value="P:defense response to oomycetes"/>
    <property type="evidence" value="ECO:0007669"/>
    <property type="project" value="UniProtKB-ARBA"/>
</dbReference>
<dbReference type="Pfam" id="PF00069">
    <property type="entry name" value="Pkinase"/>
    <property type="match status" value="1"/>
</dbReference>
<evidence type="ECO:0000256" key="20">
    <source>
        <dbReference type="SAM" id="Phobius"/>
    </source>
</evidence>
<evidence type="ECO:0000256" key="2">
    <source>
        <dbReference type="ARBA" id="ARBA00007606"/>
    </source>
</evidence>
<dbReference type="PROSITE" id="PS50011">
    <property type="entry name" value="PROTEIN_KINASE_DOM"/>
    <property type="match status" value="1"/>
</dbReference>
<dbReference type="EC" id="2.7.11.1" evidence="5"/>
<keyword evidence="16 20" id="KW-0472">Membrane</keyword>
<feature type="domain" description="Protein kinase" evidence="21">
    <location>
        <begin position="359"/>
        <end position="623"/>
    </location>
</feature>
<dbReference type="InterPro" id="IPR019825">
    <property type="entry name" value="Lectin_legB_Mn/Ca_BS"/>
</dbReference>
<dbReference type="PROSITE" id="PS00108">
    <property type="entry name" value="PROTEIN_KINASE_ST"/>
    <property type="match status" value="1"/>
</dbReference>